<dbReference type="RefSeq" id="WP_092787078.1">
    <property type="nucleotide sequence ID" value="NZ_FNAP01000010.1"/>
</dbReference>
<keyword evidence="1 3" id="KW-0963">Cytoplasm</keyword>
<dbReference type="PROSITE" id="PS01317">
    <property type="entry name" value="SSRP"/>
    <property type="match status" value="1"/>
</dbReference>
<dbReference type="AlphaFoldDB" id="A0A1G7F167"/>
<name>A0A1G7F167_9PROT</name>
<comment type="similarity">
    <text evidence="3">Belongs to the SmpB family.</text>
</comment>
<dbReference type="STRING" id="69960.SAMN05421720_11067"/>
<dbReference type="CDD" id="cd09294">
    <property type="entry name" value="SmpB"/>
    <property type="match status" value="1"/>
</dbReference>
<dbReference type="HAMAP" id="MF_00023">
    <property type="entry name" value="SmpB"/>
    <property type="match status" value="1"/>
</dbReference>
<sequence>MANKNKNIRSGLISTGRVSENRRARHDYAIGETFEAGLVLQGTEVKSLRQGRANLSESYAGGKDEDLYLFNCHIPEYGNAKHFGHEPRRPRKLLMHKREIRKVLGAVSRKGMTLVPLNLYFNSRGIAKVQLGLGQGKTKVDKRESTKERDWNRQKQRLLRDKG</sequence>
<evidence type="ECO:0000256" key="1">
    <source>
        <dbReference type="ARBA" id="ARBA00022490"/>
    </source>
</evidence>
<keyword evidence="2 3" id="KW-0694">RNA-binding</keyword>
<dbReference type="GO" id="GO:0070930">
    <property type="term" value="P:trans-translation-dependent protein tagging"/>
    <property type="evidence" value="ECO:0007669"/>
    <property type="project" value="TreeGrafter"/>
</dbReference>
<proteinExistence type="inferred from homology"/>
<dbReference type="NCBIfam" id="TIGR00086">
    <property type="entry name" value="smpB"/>
    <property type="match status" value="1"/>
</dbReference>
<reference evidence="5 6" key="1">
    <citation type="submission" date="2016-10" db="EMBL/GenBank/DDBJ databases">
        <authorList>
            <person name="de Groot N.N."/>
        </authorList>
    </citation>
    <scope>NUCLEOTIDE SEQUENCE [LARGE SCALE GENOMIC DNA]</scope>
    <source>
        <strain evidence="5 6">ATCC 700224</strain>
    </source>
</reference>
<keyword evidence="6" id="KW-1185">Reference proteome</keyword>
<dbReference type="OrthoDB" id="9805462at2"/>
<feature type="region of interest" description="Disordered" evidence="4">
    <location>
        <begin position="136"/>
        <end position="163"/>
    </location>
</feature>
<dbReference type="InterPro" id="IPR023620">
    <property type="entry name" value="SmpB"/>
</dbReference>
<accession>A0A1G7F167</accession>
<evidence type="ECO:0000256" key="2">
    <source>
        <dbReference type="ARBA" id="ARBA00022884"/>
    </source>
</evidence>
<dbReference type="EMBL" id="FNAP01000010">
    <property type="protein sequence ID" value="SDE69587.1"/>
    <property type="molecule type" value="Genomic_DNA"/>
</dbReference>
<dbReference type="Gene3D" id="2.40.280.10">
    <property type="match status" value="1"/>
</dbReference>
<dbReference type="InterPro" id="IPR000037">
    <property type="entry name" value="SsrA-bd_prot"/>
</dbReference>
<dbReference type="SUPFAM" id="SSF74982">
    <property type="entry name" value="Small protein B (SmpB)"/>
    <property type="match status" value="1"/>
</dbReference>
<dbReference type="PANTHER" id="PTHR30308">
    <property type="entry name" value="TMRNA-BINDING COMPONENT OF TRANS-TRANSLATION TAGGING COMPLEX"/>
    <property type="match status" value="1"/>
</dbReference>
<feature type="compositionally biased region" description="Basic and acidic residues" evidence="4">
    <location>
        <begin position="138"/>
        <end position="163"/>
    </location>
</feature>
<dbReference type="GO" id="GO:0005829">
    <property type="term" value="C:cytosol"/>
    <property type="evidence" value="ECO:0007669"/>
    <property type="project" value="TreeGrafter"/>
</dbReference>
<protein>
    <recommendedName>
        <fullName evidence="3">SsrA-binding protein</fullName>
    </recommendedName>
    <alternativeName>
        <fullName evidence="3">Small protein B</fullName>
    </alternativeName>
</protein>
<dbReference type="Pfam" id="PF01668">
    <property type="entry name" value="SmpB"/>
    <property type="match status" value="1"/>
</dbReference>
<dbReference type="InterPro" id="IPR020081">
    <property type="entry name" value="SsrA-bd_prot_CS"/>
</dbReference>
<evidence type="ECO:0000256" key="4">
    <source>
        <dbReference type="SAM" id="MobiDB-lite"/>
    </source>
</evidence>
<dbReference type="Proteomes" id="UP000199412">
    <property type="component" value="Unassembled WGS sequence"/>
</dbReference>
<evidence type="ECO:0000256" key="3">
    <source>
        <dbReference type="HAMAP-Rule" id="MF_00023"/>
    </source>
</evidence>
<organism evidence="5 6">
    <name type="scientific">Rhodospira trueperi</name>
    <dbReference type="NCBI Taxonomy" id="69960"/>
    <lineage>
        <taxon>Bacteria</taxon>
        <taxon>Pseudomonadati</taxon>
        <taxon>Pseudomonadota</taxon>
        <taxon>Alphaproteobacteria</taxon>
        <taxon>Rhodospirillales</taxon>
        <taxon>Rhodospirillaceae</taxon>
        <taxon>Rhodospira</taxon>
    </lineage>
</organism>
<evidence type="ECO:0000313" key="6">
    <source>
        <dbReference type="Proteomes" id="UP000199412"/>
    </source>
</evidence>
<dbReference type="PANTHER" id="PTHR30308:SF2">
    <property type="entry name" value="SSRA-BINDING PROTEIN"/>
    <property type="match status" value="1"/>
</dbReference>
<comment type="function">
    <text evidence="3">Required for rescue of stalled ribosomes mediated by trans-translation. Binds to transfer-messenger RNA (tmRNA), required for stable association of tmRNA with ribosomes. tmRNA and SmpB together mimic tRNA shape, replacing the anticodon stem-loop with SmpB. tmRNA is encoded by the ssrA gene; the 2 termini fold to resemble tRNA(Ala) and it encodes a 'tag peptide', a short internal open reading frame. During trans-translation Ala-aminoacylated tmRNA acts like a tRNA, entering the A-site of stalled ribosomes, displacing the stalled mRNA. The ribosome then switches to translate the ORF on the tmRNA; the nascent peptide is terminated with the 'tag peptide' encoded by the tmRNA and targeted for degradation. The ribosome is freed to recommence translation, which seems to be the essential function of trans-translation.</text>
</comment>
<dbReference type="GO" id="GO:0003723">
    <property type="term" value="F:RNA binding"/>
    <property type="evidence" value="ECO:0007669"/>
    <property type="project" value="UniProtKB-UniRule"/>
</dbReference>
<dbReference type="NCBIfam" id="NF003843">
    <property type="entry name" value="PRK05422.1"/>
    <property type="match status" value="1"/>
</dbReference>
<evidence type="ECO:0000313" key="5">
    <source>
        <dbReference type="EMBL" id="SDE69587.1"/>
    </source>
</evidence>
<comment type="subcellular location">
    <subcellularLocation>
        <location evidence="3">Cytoplasm</location>
    </subcellularLocation>
    <text evidence="3">The tmRNA-SmpB complex associates with stalled 70S ribosomes.</text>
</comment>
<gene>
    <name evidence="3" type="primary">smpB</name>
    <name evidence="5" type="ORF">SAMN05421720_11067</name>
</gene>
<dbReference type="GO" id="GO:0070929">
    <property type="term" value="P:trans-translation"/>
    <property type="evidence" value="ECO:0007669"/>
    <property type="project" value="UniProtKB-UniRule"/>
</dbReference>